<dbReference type="GeneID" id="32474350"/>
<gene>
    <name evidence="3" type="ORF">J2Z30_008702</name>
    <name evidence="2" type="ORF">SIRAN86</name>
</gene>
<sequence length="185" mass="20223">MHFNHYGGEAARLAADLVNLTAPPPPEHLEPLLATHGVVHRTLTAAQAETIWTWSRRLAACFGRQDLEERCQAVNTLLADASSSPRISLHDGRPHLHYSTTDADAAAHIRAVTAAGLAYVVCSAGAERLGRCARHDCGLAFVDTSRNGRRAYCCVRCANNDAVARHRERLHGDTRPSTARKTRRT</sequence>
<dbReference type="HOGENOM" id="CLU_087298_1_1_11"/>
<dbReference type="AlphaFoldDB" id="A0A061ACM8"/>
<organism evidence="2">
    <name type="scientific">Streptomyces iranensis</name>
    <dbReference type="NCBI Taxonomy" id="576784"/>
    <lineage>
        <taxon>Bacteria</taxon>
        <taxon>Bacillati</taxon>
        <taxon>Actinomycetota</taxon>
        <taxon>Actinomycetes</taxon>
        <taxon>Kitasatosporales</taxon>
        <taxon>Streptomycetaceae</taxon>
        <taxon>Streptomyces</taxon>
        <taxon>Streptomyces violaceusniger group</taxon>
    </lineage>
</organism>
<evidence type="ECO:0000313" key="2">
    <source>
        <dbReference type="EMBL" id="CDR18191.1"/>
    </source>
</evidence>
<dbReference type="InterPro" id="IPR021005">
    <property type="entry name" value="Znf_CGNR"/>
</dbReference>
<reference evidence="2" key="1">
    <citation type="submission" date="2014-05" db="EMBL/GenBank/DDBJ databases">
        <authorList>
            <person name="Horn Fabian"/>
        </authorList>
    </citation>
    <scope>NUCLEOTIDE SEQUENCE</scope>
</reference>
<dbReference type="EMBL" id="LK022849">
    <property type="protein sequence ID" value="CDR18191.1"/>
    <property type="molecule type" value="Genomic_DNA"/>
</dbReference>
<evidence type="ECO:0000313" key="3">
    <source>
        <dbReference type="EMBL" id="MBP2067635.1"/>
    </source>
</evidence>
<evidence type="ECO:0000259" key="1">
    <source>
        <dbReference type="Pfam" id="PF11706"/>
    </source>
</evidence>
<name>A0A061ACM8_9ACTN</name>
<dbReference type="PANTHER" id="PTHR35525:SF3">
    <property type="entry name" value="BLL6575 PROTEIN"/>
    <property type="match status" value="1"/>
</dbReference>
<feature type="domain" description="Zinc finger CGNR" evidence="1">
    <location>
        <begin position="128"/>
        <end position="169"/>
    </location>
</feature>
<dbReference type="SUPFAM" id="SSF160904">
    <property type="entry name" value="Jann2411-like"/>
    <property type="match status" value="1"/>
</dbReference>
<protein>
    <submittedName>
        <fullName evidence="3">RNA-binding Zn ribbon-like protein</fullName>
    </submittedName>
</protein>
<dbReference type="Pfam" id="PF11706">
    <property type="entry name" value="zf-CGNR"/>
    <property type="match status" value="1"/>
</dbReference>
<dbReference type="Gene3D" id="1.10.3300.10">
    <property type="entry name" value="Jann2411-like domain"/>
    <property type="match status" value="1"/>
</dbReference>
<proteinExistence type="predicted"/>
<dbReference type="InterPro" id="IPR010852">
    <property type="entry name" value="ABATE"/>
</dbReference>
<dbReference type="Proteomes" id="UP000756710">
    <property type="component" value="Unassembled WGS sequence"/>
</dbReference>
<keyword evidence="4" id="KW-1185">Reference proteome</keyword>
<accession>A0A061ACM8</accession>
<dbReference type="InterPro" id="IPR023286">
    <property type="entry name" value="ABATE_dom_sf"/>
</dbReference>
<dbReference type="RefSeq" id="WP_044582687.1">
    <property type="nucleotide sequence ID" value="NZ_BAABDR010000100.1"/>
</dbReference>
<dbReference type="EMBL" id="JAGGLR010000032">
    <property type="protein sequence ID" value="MBP2067635.1"/>
    <property type="molecule type" value="Genomic_DNA"/>
</dbReference>
<dbReference type="PANTHER" id="PTHR35525">
    <property type="entry name" value="BLL6575 PROTEIN"/>
    <property type="match status" value="1"/>
</dbReference>
<reference evidence="3 4" key="2">
    <citation type="submission" date="2021-03" db="EMBL/GenBank/DDBJ databases">
        <title>Genomic Encyclopedia of Type Strains, Phase IV (KMG-IV): sequencing the most valuable type-strain genomes for metagenomic binning, comparative biology and taxonomic classification.</title>
        <authorList>
            <person name="Goeker M."/>
        </authorList>
    </citation>
    <scope>NUCLEOTIDE SEQUENCE [LARGE SCALE GENOMIC DNA]</scope>
    <source>
        <strain evidence="3 4">DSM 41954</strain>
    </source>
</reference>
<evidence type="ECO:0000313" key="4">
    <source>
        <dbReference type="Proteomes" id="UP000756710"/>
    </source>
</evidence>